<protein>
    <submittedName>
        <fullName evidence="1">Uncharacterized protein</fullName>
    </submittedName>
</protein>
<accession>A0ACB8EZX3</accession>
<name>A0ACB8EZX3_9SAUR</name>
<evidence type="ECO:0000313" key="2">
    <source>
        <dbReference type="Proteomes" id="UP000827872"/>
    </source>
</evidence>
<reference evidence="1" key="1">
    <citation type="submission" date="2021-08" db="EMBL/GenBank/DDBJ databases">
        <title>The first chromosome-level gecko genome reveals the dynamic sex chromosomes of Neotropical dwarf geckos (Sphaerodactylidae: Sphaerodactylus).</title>
        <authorList>
            <person name="Pinto B.J."/>
            <person name="Keating S.E."/>
            <person name="Gamble T."/>
        </authorList>
    </citation>
    <scope>NUCLEOTIDE SEQUENCE</scope>
    <source>
        <strain evidence="1">TG3544</strain>
    </source>
</reference>
<gene>
    <name evidence="1" type="ORF">K3G42_013246</name>
</gene>
<sequence>MMPPALGGKRPRQSRRECSVQRQCRGAQRGLLRAAGPALLVAPGAVGEGRDEQPSPGAGRRGDVLDLAFEEGTSLRSLHSYEQCNRREFTRPLHMLRDTGLLDSAGPPKHTRFQADPSLKRSCTNFHSSEIQVQAFLPTENVAPRGIRSRARKDRVLLTPDPRAIHHCSKDGTALRKAAGAT</sequence>
<proteinExistence type="predicted"/>
<dbReference type="EMBL" id="CM037625">
    <property type="protein sequence ID" value="KAH7998149.1"/>
    <property type="molecule type" value="Genomic_DNA"/>
</dbReference>
<comment type="caution">
    <text evidence="1">The sequence shown here is derived from an EMBL/GenBank/DDBJ whole genome shotgun (WGS) entry which is preliminary data.</text>
</comment>
<dbReference type="Proteomes" id="UP000827872">
    <property type="component" value="Linkage Group LG12"/>
</dbReference>
<keyword evidence="2" id="KW-1185">Reference proteome</keyword>
<organism evidence="1 2">
    <name type="scientific">Sphaerodactylus townsendi</name>
    <dbReference type="NCBI Taxonomy" id="933632"/>
    <lineage>
        <taxon>Eukaryota</taxon>
        <taxon>Metazoa</taxon>
        <taxon>Chordata</taxon>
        <taxon>Craniata</taxon>
        <taxon>Vertebrata</taxon>
        <taxon>Euteleostomi</taxon>
        <taxon>Lepidosauria</taxon>
        <taxon>Squamata</taxon>
        <taxon>Bifurcata</taxon>
        <taxon>Gekkota</taxon>
        <taxon>Sphaerodactylidae</taxon>
        <taxon>Sphaerodactylus</taxon>
    </lineage>
</organism>
<evidence type="ECO:0000313" key="1">
    <source>
        <dbReference type="EMBL" id="KAH7998149.1"/>
    </source>
</evidence>